<evidence type="ECO:0000256" key="4">
    <source>
        <dbReference type="ARBA" id="ARBA00022676"/>
    </source>
</evidence>
<evidence type="ECO:0000256" key="3">
    <source>
        <dbReference type="ARBA" id="ARBA00008715"/>
    </source>
</evidence>
<evidence type="ECO:0000256" key="10">
    <source>
        <dbReference type="RuleBase" id="RU363110"/>
    </source>
</evidence>
<organism evidence="11 12">
    <name type="scientific">Sphaeroforma arctica JP610</name>
    <dbReference type="NCBI Taxonomy" id="667725"/>
    <lineage>
        <taxon>Eukaryota</taxon>
        <taxon>Ichthyosporea</taxon>
        <taxon>Ichthyophonida</taxon>
        <taxon>Sphaeroforma</taxon>
    </lineage>
</organism>
<feature type="non-terminal residue" evidence="11">
    <location>
        <position position="1"/>
    </location>
</feature>
<keyword evidence="7 10" id="KW-0256">Endoplasmic reticulum</keyword>
<evidence type="ECO:0000256" key="8">
    <source>
        <dbReference type="ARBA" id="ARBA00022989"/>
    </source>
</evidence>
<comment type="similarity">
    <text evidence="3 10">Belongs to the ALG6/ALG8 glucosyltransferase family.</text>
</comment>
<dbReference type="GO" id="GO:0005789">
    <property type="term" value="C:endoplasmic reticulum membrane"/>
    <property type="evidence" value="ECO:0007669"/>
    <property type="project" value="UniProtKB-SubCell"/>
</dbReference>
<dbReference type="STRING" id="667725.A0A0L0F1B5"/>
<keyword evidence="4 10" id="KW-0328">Glycosyltransferase</keyword>
<reference evidence="11 12" key="1">
    <citation type="submission" date="2011-02" db="EMBL/GenBank/DDBJ databases">
        <title>The Genome Sequence of Sphaeroforma arctica JP610.</title>
        <authorList>
            <consortium name="The Broad Institute Genome Sequencing Platform"/>
            <person name="Russ C."/>
            <person name="Cuomo C."/>
            <person name="Young S.K."/>
            <person name="Zeng Q."/>
            <person name="Gargeya S."/>
            <person name="Alvarado L."/>
            <person name="Berlin A."/>
            <person name="Chapman S.B."/>
            <person name="Chen Z."/>
            <person name="Freedman E."/>
            <person name="Gellesch M."/>
            <person name="Goldberg J."/>
            <person name="Griggs A."/>
            <person name="Gujja S."/>
            <person name="Heilman E."/>
            <person name="Heiman D."/>
            <person name="Howarth C."/>
            <person name="Mehta T."/>
            <person name="Neiman D."/>
            <person name="Pearson M."/>
            <person name="Roberts A."/>
            <person name="Saif S."/>
            <person name="Shea T."/>
            <person name="Shenoy N."/>
            <person name="Sisk P."/>
            <person name="Stolte C."/>
            <person name="Sykes S."/>
            <person name="White J."/>
            <person name="Yandava C."/>
            <person name="Burger G."/>
            <person name="Gray M.W."/>
            <person name="Holland P.W.H."/>
            <person name="King N."/>
            <person name="Lang F.B.F."/>
            <person name="Roger A.J."/>
            <person name="Ruiz-Trillo I."/>
            <person name="Haas B."/>
            <person name="Nusbaum C."/>
            <person name="Birren B."/>
        </authorList>
    </citation>
    <scope>NUCLEOTIDE SEQUENCE [LARGE SCALE GENOMIC DNA]</scope>
    <source>
        <strain evidence="11 12">JP610</strain>
    </source>
</reference>
<dbReference type="PANTHER" id="PTHR12413">
    <property type="entry name" value="DOLICHYL GLYCOSYLTRANSFERASE"/>
    <property type="match status" value="1"/>
</dbReference>
<name>A0A0L0F1B5_9EUKA</name>
<dbReference type="InterPro" id="IPR004856">
    <property type="entry name" value="Glyco_trans_ALG6/ALG8"/>
</dbReference>
<keyword evidence="9 10" id="KW-0472">Membrane</keyword>
<evidence type="ECO:0000256" key="2">
    <source>
        <dbReference type="ARBA" id="ARBA00004922"/>
    </source>
</evidence>
<sequence length="144" mass="15872">ATSRRNRSGSSYVLIATAHTDTKLTPRLTGYWSCAWGALAHTINPTWVALHASHGIETPESKAFMRFTVLSSDLLLWLPVCILFAYIHHRRSDWAHKTTLIVGMIMCPSLIMVDHGHFQYNGVSLALALAGALLCTMSLPQPDA</sequence>
<dbReference type="EC" id="2.4.1.-" evidence="10"/>
<keyword evidence="8 10" id="KW-1133">Transmembrane helix</keyword>
<comment type="caution">
    <text evidence="10">Lacks conserved residue(s) required for the propagation of feature annotation.</text>
</comment>
<evidence type="ECO:0000313" key="11">
    <source>
        <dbReference type="EMBL" id="KNC70492.1"/>
    </source>
</evidence>
<feature type="transmembrane region" description="Helical" evidence="10">
    <location>
        <begin position="94"/>
        <end position="113"/>
    </location>
</feature>
<dbReference type="PANTHER" id="PTHR12413:SF1">
    <property type="entry name" value="DOLICHYL PYROPHOSPHATE MAN9GLCNAC2 ALPHA-1,3-GLUCOSYLTRANSFERASE"/>
    <property type="match status" value="1"/>
</dbReference>
<dbReference type="Proteomes" id="UP000054560">
    <property type="component" value="Unassembled WGS sequence"/>
</dbReference>
<keyword evidence="6 10" id="KW-0812">Transmembrane</keyword>
<evidence type="ECO:0000313" key="12">
    <source>
        <dbReference type="Proteomes" id="UP000054560"/>
    </source>
</evidence>
<dbReference type="OrthoDB" id="4983at2759"/>
<accession>A0A0L0F1B5</accession>
<proteinExistence type="inferred from homology"/>
<protein>
    <recommendedName>
        <fullName evidence="10">Alpha-1,3-glucosyltransferase</fullName>
        <ecNumber evidence="10">2.4.1.-</ecNumber>
    </recommendedName>
</protein>
<dbReference type="EMBL" id="KQ251025">
    <property type="protein sequence ID" value="KNC70492.1"/>
    <property type="molecule type" value="Genomic_DNA"/>
</dbReference>
<evidence type="ECO:0000256" key="7">
    <source>
        <dbReference type="ARBA" id="ARBA00022824"/>
    </source>
</evidence>
<dbReference type="UniPathway" id="UPA00378"/>
<dbReference type="Pfam" id="PF03155">
    <property type="entry name" value="Alg6_Alg8"/>
    <property type="match status" value="1"/>
</dbReference>
<feature type="non-terminal residue" evidence="11">
    <location>
        <position position="144"/>
    </location>
</feature>
<feature type="transmembrane region" description="Helical" evidence="10">
    <location>
        <begin position="67"/>
        <end position="88"/>
    </location>
</feature>
<evidence type="ECO:0000256" key="1">
    <source>
        <dbReference type="ARBA" id="ARBA00004477"/>
    </source>
</evidence>
<dbReference type="GO" id="GO:0042281">
    <property type="term" value="F:dolichyl pyrophosphate Man9GlcNAc2 alpha-1,3-glucosyltransferase activity"/>
    <property type="evidence" value="ECO:0007669"/>
    <property type="project" value="TreeGrafter"/>
</dbReference>
<keyword evidence="5 10" id="KW-0808">Transferase</keyword>
<dbReference type="RefSeq" id="XP_014144394.1">
    <property type="nucleotide sequence ID" value="XM_014288919.1"/>
</dbReference>
<comment type="pathway">
    <text evidence="2 10">Protein modification; protein glycosylation.</text>
</comment>
<gene>
    <name evidence="11" type="ORF">SARC_16978</name>
</gene>
<keyword evidence="12" id="KW-1185">Reference proteome</keyword>
<dbReference type="AlphaFoldDB" id="A0A0L0F1B5"/>
<evidence type="ECO:0000256" key="9">
    <source>
        <dbReference type="ARBA" id="ARBA00023136"/>
    </source>
</evidence>
<dbReference type="GeneID" id="25917482"/>
<feature type="transmembrane region" description="Helical" evidence="10">
    <location>
        <begin position="120"/>
        <end position="139"/>
    </location>
</feature>
<comment type="subcellular location">
    <subcellularLocation>
        <location evidence="1 10">Endoplasmic reticulum membrane</location>
        <topology evidence="1 10">Multi-pass membrane protein</topology>
    </subcellularLocation>
</comment>
<evidence type="ECO:0000256" key="6">
    <source>
        <dbReference type="ARBA" id="ARBA00022692"/>
    </source>
</evidence>
<evidence type="ECO:0000256" key="5">
    <source>
        <dbReference type="ARBA" id="ARBA00022679"/>
    </source>
</evidence>
<dbReference type="eggNOG" id="KOG2575">
    <property type="taxonomic scope" value="Eukaryota"/>
</dbReference>